<protein>
    <submittedName>
        <fullName evidence="1">Uncharacterized protein</fullName>
    </submittedName>
</protein>
<sequence length="435" mass="50524">MFLKTRFKVPKRVARGLILLSITLATLYALRLSRATTAKVPILLETDAHLKTQRDQTTLLSILHYNTHEGCARNLRHVLNLLSKSLDGFEYSISRFDPSHLGYALAHESAQRLVESGIYANEICAGHDVVVVSDTIPHARGLLLSLLHPDPFKRCTSTVILEITNRFDYAITDPEDLKRYYSMFHDLVAMQSNQLFWIANNNFERAYMEYRLNIDMPFVKVLRPLGYTEAMDKPLNTPNNTSILTLFHNHTNVFTLLKSQHIPNLTIFPKEHAHYGGPQGLTGYKAYLEFPYQVSTMKLYENLAGGVVMLIPTPQFLEHIWKNNNHEILYHMWSLRRLPVRQWLHLKPQHHPHVPGFPQWSAYMDYYAPEFAPYLYYFGSWKELCMLASLDARVLDSRRVAEGRGMFYETVRRDTVKGWESLFADIRERSNKHEI</sequence>
<dbReference type="OrthoDB" id="543916at2759"/>
<organism evidence="1 2">
    <name type="scientific">Chytriomyces confervae</name>
    <dbReference type="NCBI Taxonomy" id="246404"/>
    <lineage>
        <taxon>Eukaryota</taxon>
        <taxon>Fungi</taxon>
        <taxon>Fungi incertae sedis</taxon>
        <taxon>Chytridiomycota</taxon>
        <taxon>Chytridiomycota incertae sedis</taxon>
        <taxon>Chytridiomycetes</taxon>
        <taxon>Chytridiales</taxon>
        <taxon>Chytriomycetaceae</taxon>
        <taxon>Chytriomyces</taxon>
    </lineage>
</organism>
<name>A0A507DRQ5_9FUNG</name>
<accession>A0A507DRQ5</accession>
<comment type="caution">
    <text evidence="1">The sequence shown here is derived from an EMBL/GenBank/DDBJ whole genome shotgun (WGS) entry which is preliminary data.</text>
</comment>
<proteinExistence type="predicted"/>
<dbReference type="Proteomes" id="UP000320333">
    <property type="component" value="Unassembled WGS sequence"/>
</dbReference>
<dbReference type="EMBL" id="QEAP01000923">
    <property type="protein sequence ID" value="TPX53927.1"/>
    <property type="molecule type" value="Genomic_DNA"/>
</dbReference>
<gene>
    <name evidence="1" type="ORF">CcCBS67573_g09635</name>
</gene>
<dbReference type="AlphaFoldDB" id="A0A507DRQ5"/>
<evidence type="ECO:0000313" key="2">
    <source>
        <dbReference type="Proteomes" id="UP000320333"/>
    </source>
</evidence>
<evidence type="ECO:0000313" key="1">
    <source>
        <dbReference type="EMBL" id="TPX53927.1"/>
    </source>
</evidence>
<keyword evidence="2" id="KW-1185">Reference proteome</keyword>
<reference evidence="1 2" key="1">
    <citation type="journal article" date="2019" name="Sci. Rep.">
        <title>Comparative genomics of chytrid fungi reveal insights into the obligate biotrophic and pathogenic lifestyle of Synchytrium endobioticum.</title>
        <authorList>
            <person name="van de Vossenberg B.T.L.H."/>
            <person name="Warris S."/>
            <person name="Nguyen H.D.T."/>
            <person name="van Gent-Pelzer M.P.E."/>
            <person name="Joly D.L."/>
            <person name="van de Geest H.C."/>
            <person name="Bonants P.J.M."/>
            <person name="Smith D.S."/>
            <person name="Levesque C.A."/>
            <person name="van der Lee T.A.J."/>
        </authorList>
    </citation>
    <scope>NUCLEOTIDE SEQUENCE [LARGE SCALE GENOMIC DNA]</scope>
    <source>
        <strain evidence="1 2">CBS 675.73</strain>
    </source>
</reference>